<sequence>MNWDEDIDLLGGKKSGVKQGRRSSKNLADDLGSTSSTPREVPIKTGVWTDEGSKSNKNKGSNIIEQERFQKEKIADSDDDIPIIPEIDDLQDDPLNLPDVRPMVTVNKSTYKELDDQFENIQSEQVNFGNLGDIDLSYFTSKLNPEKNVEEPNEIWTMDSLFEDLARTATF</sequence>
<accession>A0A9P0FMI6</accession>
<dbReference type="PANTHER" id="PTHR33724">
    <property type="entry name" value="INTRAFLAGELLAR TRANSPORT PROTEIN 43 HOMOLOG"/>
    <property type="match status" value="1"/>
</dbReference>
<comment type="similarity">
    <text evidence="1">Belongs to the IFT43 family.</text>
</comment>
<gene>
    <name evidence="4" type="ORF">MELIAE_LOCUS9944</name>
</gene>
<evidence type="ECO:0000313" key="5">
    <source>
        <dbReference type="Proteomes" id="UP001154078"/>
    </source>
</evidence>
<feature type="region of interest" description="Disordered" evidence="3">
    <location>
        <begin position="1"/>
        <end position="68"/>
    </location>
</feature>
<evidence type="ECO:0000313" key="4">
    <source>
        <dbReference type="EMBL" id="CAH0560135.1"/>
    </source>
</evidence>
<dbReference type="InterPro" id="IPR029302">
    <property type="entry name" value="IFT43"/>
</dbReference>
<dbReference type="EMBL" id="OV121138">
    <property type="protein sequence ID" value="CAH0560135.1"/>
    <property type="molecule type" value="Genomic_DNA"/>
</dbReference>
<dbReference type="Proteomes" id="UP001154078">
    <property type="component" value="Chromosome 7"/>
</dbReference>
<dbReference type="PANTHER" id="PTHR33724:SF1">
    <property type="entry name" value="INTRAFLAGELLAR TRANSPORT PROTEIN 43 HOMOLOG"/>
    <property type="match status" value="1"/>
</dbReference>
<dbReference type="AlphaFoldDB" id="A0A9P0FMI6"/>
<protein>
    <recommendedName>
        <fullName evidence="6">Intraflagellar transport protein 43 homolog</fullName>
    </recommendedName>
</protein>
<keyword evidence="2" id="KW-0970">Cilium biogenesis/degradation</keyword>
<feature type="compositionally biased region" description="Basic residues" evidence="3">
    <location>
        <begin position="15"/>
        <end position="24"/>
    </location>
</feature>
<evidence type="ECO:0000256" key="3">
    <source>
        <dbReference type="SAM" id="MobiDB-lite"/>
    </source>
</evidence>
<keyword evidence="5" id="KW-1185">Reference proteome</keyword>
<evidence type="ECO:0008006" key="6">
    <source>
        <dbReference type="Google" id="ProtNLM"/>
    </source>
</evidence>
<dbReference type="GO" id="GO:0035721">
    <property type="term" value="P:intraciliary retrograde transport"/>
    <property type="evidence" value="ECO:0007669"/>
    <property type="project" value="TreeGrafter"/>
</dbReference>
<reference evidence="4" key="1">
    <citation type="submission" date="2021-12" db="EMBL/GenBank/DDBJ databases">
        <authorList>
            <person name="King R."/>
        </authorList>
    </citation>
    <scope>NUCLEOTIDE SEQUENCE</scope>
</reference>
<dbReference type="Pfam" id="PF15305">
    <property type="entry name" value="IFT43"/>
    <property type="match status" value="1"/>
</dbReference>
<dbReference type="GO" id="GO:0030991">
    <property type="term" value="C:intraciliary transport particle A"/>
    <property type="evidence" value="ECO:0007669"/>
    <property type="project" value="InterPro"/>
</dbReference>
<proteinExistence type="inferred from homology"/>
<name>A0A9P0FMI6_BRAAE</name>
<dbReference type="OrthoDB" id="206950at2759"/>
<evidence type="ECO:0000256" key="2">
    <source>
        <dbReference type="ARBA" id="ARBA00022794"/>
    </source>
</evidence>
<organism evidence="4 5">
    <name type="scientific">Brassicogethes aeneus</name>
    <name type="common">Rape pollen beetle</name>
    <name type="synonym">Meligethes aeneus</name>
    <dbReference type="NCBI Taxonomy" id="1431903"/>
    <lineage>
        <taxon>Eukaryota</taxon>
        <taxon>Metazoa</taxon>
        <taxon>Ecdysozoa</taxon>
        <taxon>Arthropoda</taxon>
        <taxon>Hexapoda</taxon>
        <taxon>Insecta</taxon>
        <taxon>Pterygota</taxon>
        <taxon>Neoptera</taxon>
        <taxon>Endopterygota</taxon>
        <taxon>Coleoptera</taxon>
        <taxon>Polyphaga</taxon>
        <taxon>Cucujiformia</taxon>
        <taxon>Nitidulidae</taxon>
        <taxon>Meligethinae</taxon>
        <taxon>Brassicogethes</taxon>
    </lineage>
</organism>
<dbReference type="GO" id="GO:0005929">
    <property type="term" value="C:cilium"/>
    <property type="evidence" value="ECO:0007669"/>
    <property type="project" value="TreeGrafter"/>
</dbReference>
<evidence type="ECO:0000256" key="1">
    <source>
        <dbReference type="ARBA" id="ARBA00007563"/>
    </source>
</evidence>